<proteinExistence type="predicted"/>
<feature type="compositionally biased region" description="Acidic residues" evidence="1">
    <location>
        <begin position="108"/>
        <end position="121"/>
    </location>
</feature>
<comment type="caution">
    <text evidence="2">The sequence shown here is derived from an EMBL/GenBank/DDBJ whole genome shotgun (WGS) entry which is preliminary data.</text>
</comment>
<evidence type="ECO:0000256" key="1">
    <source>
        <dbReference type="SAM" id="MobiDB-lite"/>
    </source>
</evidence>
<feature type="region of interest" description="Disordered" evidence="1">
    <location>
        <begin position="178"/>
        <end position="213"/>
    </location>
</feature>
<dbReference type="EMBL" id="JANPWB010000010">
    <property type="protein sequence ID" value="KAJ1137414.1"/>
    <property type="molecule type" value="Genomic_DNA"/>
</dbReference>
<evidence type="ECO:0000313" key="2">
    <source>
        <dbReference type="EMBL" id="KAJ1137414.1"/>
    </source>
</evidence>
<dbReference type="AlphaFoldDB" id="A0AAV7QAS8"/>
<feature type="compositionally biased region" description="Basic and acidic residues" evidence="1">
    <location>
        <begin position="178"/>
        <end position="192"/>
    </location>
</feature>
<gene>
    <name evidence="2" type="ORF">NDU88_003820</name>
</gene>
<accession>A0AAV7QAS8</accession>
<feature type="region of interest" description="Disordered" evidence="1">
    <location>
        <begin position="1"/>
        <end position="22"/>
    </location>
</feature>
<feature type="compositionally biased region" description="Polar residues" evidence="1">
    <location>
        <begin position="88"/>
        <end position="99"/>
    </location>
</feature>
<evidence type="ECO:0000313" key="3">
    <source>
        <dbReference type="Proteomes" id="UP001066276"/>
    </source>
</evidence>
<keyword evidence="3" id="KW-1185">Reference proteome</keyword>
<dbReference type="Proteomes" id="UP001066276">
    <property type="component" value="Chromosome 6"/>
</dbReference>
<feature type="compositionally biased region" description="Polar residues" evidence="1">
    <location>
        <begin position="193"/>
        <end position="207"/>
    </location>
</feature>
<name>A0AAV7QAS8_PLEWA</name>
<protein>
    <submittedName>
        <fullName evidence="2">Uncharacterized protein</fullName>
    </submittedName>
</protein>
<organism evidence="2 3">
    <name type="scientific">Pleurodeles waltl</name>
    <name type="common">Iberian ribbed newt</name>
    <dbReference type="NCBI Taxonomy" id="8319"/>
    <lineage>
        <taxon>Eukaryota</taxon>
        <taxon>Metazoa</taxon>
        <taxon>Chordata</taxon>
        <taxon>Craniata</taxon>
        <taxon>Vertebrata</taxon>
        <taxon>Euteleostomi</taxon>
        <taxon>Amphibia</taxon>
        <taxon>Batrachia</taxon>
        <taxon>Caudata</taxon>
        <taxon>Salamandroidea</taxon>
        <taxon>Salamandridae</taxon>
        <taxon>Pleurodelinae</taxon>
        <taxon>Pleurodeles</taxon>
    </lineage>
</organism>
<feature type="region of interest" description="Disordered" evidence="1">
    <location>
        <begin position="88"/>
        <end position="151"/>
    </location>
</feature>
<reference evidence="2" key="1">
    <citation type="journal article" date="2022" name="bioRxiv">
        <title>Sequencing and chromosome-scale assembly of the giantPleurodeles waltlgenome.</title>
        <authorList>
            <person name="Brown T."/>
            <person name="Elewa A."/>
            <person name="Iarovenko S."/>
            <person name="Subramanian E."/>
            <person name="Araus A.J."/>
            <person name="Petzold A."/>
            <person name="Susuki M."/>
            <person name="Suzuki K.-i.T."/>
            <person name="Hayashi T."/>
            <person name="Toyoda A."/>
            <person name="Oliveira C."/>
            <person name="Osipova E."/>
            <person name="Leigh N.D."/>
            <person name="Simon A."/>
            <person name="Yun M.H."/>
        </authorList>
    </citation>
    <scope>NUCLEOTIDE SEQUENCE</scope>
    <source>
        <strain evidence="2">20211129_DDA</strain>
        <tissue evidence="2">Liver</tissue>
    </source>
</reference>
<sequence length="213" mass="23133">MQEEPTHTEGALPAEEGTCIQSPPLAKSCVTKEGLAEPHPSNFDTLGIPELLNLCKQRGLQADKKAIKWDLMVAPTAFEEVQKCQATSEEGLTLTTKGQHSVMHKEVDDNEEGEAYTEEDPNQSTEEPRGSPSSPPDDQDGTRISVSAKGLTAQEIGDRIEKWKLKLKLAKLRLEKVKAEADRALVDGDTSHGGETNGLQAQSQRAGFQSKAD</sequence>